<keyword evidence="1" id="KW-0812">Transmembrane</keyword>
<feature type="transmembrane region" description="Helical" evidence="1">
    <location>
        <begin position="35"/>
        <end position="54"/>
    </location>
</feature>
<reference evidence="2" key="1">
    <citation type="journal article" date="2020" name="bioRxiv">
        <title>Hybrid origin of Populus tomentosa Carr. identified through genome sequencing and phylogenomic analysis.</title>
        <authorList>
            <person name="An X."/>
            <person name="Gao K."/>
            <person name="Chen Z."/>
            <person name="Li J."/>
            <person name="Yang X."/>
            <person name="Yang X."/>
            <person name="Zhou J."/>
            <person name="Guo T."/>
            <person name="Zhao T."/>
            <person name="Huang S."/>
            <person name="Miao D."/>
            <person name="Khan W.U."/>
            <person name="Rao P."/>
            <person name="Ye M."/>
            <person name="Lei B."/>
            <person name="Liao W."/>
            <person name="Wang J."/>
            <person name="Ji L."/>
            <person name="Li Y."/>
            <person name="Guo B."/>
            <person name="Mustafa N.S."/>
            <person name="Li S."/>
            <person name="Yun Q."/>
            <person name="Keller S.R."/>
            <person name="Mao J."/>
            <person name="Zhang R."/>
            <person name="Strauss S.H."/>
        </authorList>
    </citation>
    <scope>NUCLEOTIDE SEQUENCE</scope>
    <source>
        <strain evidence="2">GM15</strain>
        <tissue evidence="2">Leaf</tissue>
    </source>
</reference>
<comment type="caution">
    <text evidence="2">The sequence shown here is derived from an EMBL/GenBank/DDBJ whole genome shotgun (WGS) entry which is preliminary data.</text>
</comment>
<evidence type="ECO:0000313" key="2">
    <source>
        <dbReference type="EMBL" id="KAG6786995.1"/>
    </source>
</evidence>
<dbReference type="EMBL" id="JAAWWB010000003">
    <property type="protein sequence ID" value="KAG6786995.1"/>
    <property type="molecule type" value="Genomic_DNA"/>
</dbReference>
<dbReference type="AlphaFoldDB" id="A0A8X8DCG5"/>
<protein>
    <submittedName>
        <fullName evidence="2">Uncharacterized protein</fullName>
    </submittedName>
</protein>
<proteinExistence type="predicted"/>
<organism evidence="2 3">
    <name type="scientific">Populus tomentosa</name>
    <name type="common">Chinese white poplar</name>
    <dbReference type="NCBI Taxonomy" id="118781"/>
    <lineage>
        <taxon>Eukaryota</taxon>
        <taxon>Viridiplantae</taxon>
        <taxon>Streptophyta</taxon>
        <taxon>Embryophyta</taxon>
        <taxon>Tracheophyta</taxon>
        <taxon>Spermatophyta</taxon>
        <taxon>Magnoliopsida</taxon>
        <taxon>eudicotyledons</taxon>
        <taxon>Gunneridae</taxon>
        <taxon>Pentapetalae</taxon>
        <taxon>rosids</taxon>
        <taxon>fabids</taxon>
        <taxon>Malpighiales</taxon>
        <taxon>Salicaceae</taxon>
        <taxon>Saliceae</taxon>
        <taxon>Populus</taxon>
    </lineage>
</organism>
<dbReference type="OrthoDB" id="10250354at2759"/>
<accession>A0A8X8DCG5</accession>
<keyword evidence="1" id="KW-0472">Membrane</keyword>
<keyword evidence="1" id="KW-1133">Transmembrane helix</keyword>
<evidence type="ECO:0000256" key="1">
    <source>
        <dbReference type="SAM" id="Phobius"/>
    </source>
</evidence>
<dbReference type="Proteomes" id="UP000886885">
    <property type="component" value="Chromosome 2A"/>
</dbReference>
<evidence type="ECO:0000313" key="3">
    <source>
        <dbReference type="Proteomes" id="UP000886885"/>
    </source>
</evidence>
<gene>
    <name evidence="2" type="ORF">POTOM_008618</name>
</gene>
<sequence>MATAGAKGEDSASAAYARVVRTGVPRAHGGKGNRALIQIPFLFIILGTVGLGGLNATRAYKKQKEAHPSHNPFLP</sequence>
<keyword evidence="3" id="KW-1185">Reference proteome</keyword>
<name>A0A8X8DCG5_POPTO</name>